<accession>A0AAD7L6G3</accession>
<sequence length="230" mass="25605">MDIHPGFLQHQAPEPRQSRGPIIEELNSDDEIEDASKEKKTNPRKHGRSSNEPLVVDPDDEVEEKKSKQLQYRNDYTRYNQVTFEECKEADTTTGQAAHMVARGLHDKGHSLSRKLHSDGKVDTMQTLHNLNEDELTGFEEAWKGNAPKHLPGLSIGFNGSGSFGGSSSGQNGHFGRGGWALPSTEHRENLGRMPDARDRGGSSQAQPLGKVRTNTRDRNAHHQRGRGRN</sequence>
<reference evidence="6" key="1">
    <citation type="journal article" date="2023" name="Science">
        <title>Elucidation of the pathway for biosynthesis of saponin adjuvants from the soapbark tree.</title>
        <authorList>
            <person name="Reed J."/>
            <person name="Orme A."/>
            <person name="El-Demerdash A."/>
            <person name="Owen C."/>
            <person name="Martin L.B.B."/>
            <person name="Misra R.C."/>
            <person name="Kikuchi S."/>
            <person name="Rejzek M."/>
            <person name="Martin A.C."/>
            <person name="Harkess A."/>
            <person name="Leebens-Mack J."/>
            <person name="Louveau T."/>
            <person name="Stephenson M.J."/>
            <person name="Osbourn A."/>
        </authorList>
    </citation>
    <scope>NUCLEOTIDE SEQUENCE</scope>
    <source>
        <strain evidence="6">S10</strain>
    </source>
</reference>
<dbReference type="GO" id="GO:0005737">
    <property type="term" value="C:cytoplasm"/>
    <property type="evidence" value="ECO:0007669"/>
    <property type="project" value="UniProtKB-SubCell"/>
</dbReference>
<evidence type="ECO:0000256" key="1">
    <source>
        <dbReference type="ARBA" id="ARBA00004496"/>
    </source>
</evidence>
<keyword evidence="3" id="KW-0963">Cytoplasm</keyword>
<feature type="region of interest" description="Disordered" evidence="5">
    <location>
        <begin position="162"/>
        <end position="230"/>
    </location>
</feature>
<evidence type="ECO:0000313" key="6">
    <source>
        <dbReference type="EMBL" id="KAJ7952446.1"/>
    </source>
</evidence>
<comment type="caution">
    <text evidence="6">The sequence shown here is derived from an EMBL/GenBank/DDBJ whole genome shotgun (WGS) entry which is preliminary data.</text>
</comment>
<evidence type="ECO:0000256" key="2">
    <source>
        <dbReference type="ARBA" id="ARBA00008332"/>
    </source>
</evidence>
<keyword evidence="7" id="KW-1185">Reference proteome</keyword>
<dbReference type="InterPro" id="IPR019376">
    <property type="entry name" value="Myeloid_leukemia_factor"/>
</dbReference>
<proteinExistence type="inferred from homology"/>
<evidence type="ECO:0000256" key="4">
    <source>
        <dbReference type="ARBA" id="ARBA00022553"/>
    </source>
</evidence>
<dbReference type="AlphaFoldDB" id="A0AAD7L6G3"/>
<name>A0AAD7L6G3_QUISA</name>
<dbReference type="Pfam" id="PF10248">
    <property type="entry name" value="Mlf1IP"/>
    <property type="match status" value="1"/>
</dbReference>
<evidence type="ECO:0000313" key="7">
    <source>
        <dbReference type="Proteomes" id="UP001163823"/>
    </source>
</evidence>
<feature type="region of interest" description="Disordered" evidence="5">
    <location>
        <begin position="1"/>
        <end position="74"/>
    </location>
</feature>
<gene>
    <name evidence="6" type="ORF">O6P43_024290</name>
</gene>
<protein>
    <submittedName>
        <fullName evidence="6">Myeloid leukemia factor 1</fullName>
    </submittedName>
</protein>
<organism evidence="6 7">
    <name type="scientific">Quillaja saponaria</name>
    <name type="common">Soap bark tree</name>
    <dbReference type="NCBI Taxonomy" id="32244"/>
    <lineage>
        <taxon>Eukaryota</taxon>
        <taxon>Viridiplantae</taxon>
        <taxon>Streptophyta</taxon>
        <taxon>Embryophyta</taxon>
        <taxon>Tracheophyta</taxon>
        <taxon>Spermatophyta</taxon>
        <taxon>Magnoliopsida</taxon>
        <taxon>eudicotyledons</taxon>
        <taxon>Gunneridae</taxon>
        <taxon>Pentapetalae</taxon>
        <taxon>rosids</taxon>
        <taxon>fabids</taxon>
        <taxon>Fabales</taxon>
        <taxon>Quillajaceae</taxon>
        <taxon>Quillaja</taxon>
    </lineage>
</organism>
<feature type="compositionally biased region" description="Basic and acidic residues" evidence="5">
    <location>
        <begin position="185"/>
        <end position="201"/>
    </location>
</feature>
<keyword evidence="4" id="KW-0597">Phosphoprotein</keyword>
<dbReference type="Proteomes" id="UP001163823">
    <property type="component" value="Chromosome 10"/>
</dbReference>
<dbReference type="EMBL" id="JARAOO010000010">
    <property type="protein sequence ID" value="KAJ7952446.1"/>
    <property type="molecule type" value="Genomic_DNA"/>
</dbReference>
<comment type="subcellular location">
    <subcellularLocation>
        <location evidence="1">Cytoplasm</location>
    </subcellularLocation>
</comment>
<comment type="similarity">
    <text evidence="2">Belongs to the MLF family.</text>
</comment>
<dbReference type="PANTHER" id="PTHR13105">
    <property type="entry name" value="MYELOID LEUKEMIA FACTOR"/>
    <property type="match status" value="1"/>
</dbReference>
<feature type="compositionally biased region" description="Gly residues" evidence="5">
    <location>
        <begin position="162"/>
        <end position="179"/>
    </location>
</feature>
<evidence type="ECO:0000256" key="3">
    <source>
        <dbReference type="ARBA" id="ARBA00022490"/>
    </source>
</evidence>
<evidence type="ECO:0000256" key="5">
    <source>
        <dbReference type="SAM" id="MobiDB-lite"/>
    </source>
</evidence>